<dbReference type="PROSITE" id="PS51257">
    <property type="entry name" value="PROKAR_LIPOPROTEIN"/>
    <property type="match status" value="1"/>
</dbReference>
<evidence type="ECO:0000256" key="1">
    <source>
        <dbReference type="SAM" id="MobiDB-lite"/>
    </source>
</evidence>
<feature type="region of interest" description="Disordered" evidence="1">
    <location>
        <begin position="200"/>
        <end position="227"/>
    </location>
</feature>
<dbReference type="PANTHER" id="PTHR37398:SF3">
    <property type="entry name" value="GLYCOSIDE HYDROLASE FAMILY 5 DOMAIN-CONTAINING PROTEIN"/>
    <property type="match status" value="1"/>
</dbReference>
<evidence type="ECO:0000313" key="3">
    <source>
        <dbReference type="EMBL" id="OGY46702.1"/>
    </source>
</evidence>
<feature type="signal peptide" evidence="2">
    <location>
        <begin position="1"/>
        <end position="22"/>
    </location>
</feature>
<dbReference type="Gene3D" id="3.20.20.80">
    <property type="entry name" value="Glycosidases"/>
    <property type="match status" value="1"/>
</dbReference>
<gene>
    <name evidence="3" type="ORF">A2663_02965</name>
</gene>
<dbReference type="Proteomes" id="UP000178432">
    <property type="component" value="Unassembled WGS sequence"/>
</dbReference>
<dbReference type="PANTHER" id="PTHR37398">
    <property type="entry name" value="ENDO-BETA-1,4-MANNANASE"/>
    <property type="match status" value="1"/>
</dbReference>
<comment type="caution">
    <text evidence="3">The sequence shown here is derived from an EMBL/GenBank/DDBJ whole genome shotgun (WGS) entry which is preliminary data.</text>
</comment>
<dbReference type="AlphaFoldDB" id="A0A1G1Y327"/>
<sequence length="519" mass="55522">MKKILAVIVVLLMALIAGCDDADTTPPVITFSIPLGYQGEVNNVFVPCGVVFDAFLGVRAKDPGNEDPVRLEIESQLFGGENGSNHILTVDYVATDQAGNETRASRTIKFDDNEAPAIVFDPDYASQIGGRWVTIVMSPQEAARFSGFKVVDACDGDITRRAITAVAAGDNPMVWEITIAAVDQAGNEAAEILTALNFGPAEPANNNEAELTGEGEGEGEGEPTAETENKETALADFYLASGASLPWIYYGQDFGAKNGDFASKASRQQLGDNFLFLAQNGASVVRVFLGCDLSSGLKDYDGIVGWDPAVFENVSVLLAEAQAAGLRVILVFLDYTVADGIVITDDGVIVGERPELLTNQKTLLLGLLGQLLSAYQGNPAIYGIEIINHPENAIALSASEMKSFVQDAAGIVHNYGLTATVCSRGRADVGQWQGLNLDFYEFSYDDSMEAELPLDYPAGQLGLDKPVLVDIQASAVWLKLNLLRKNGYAGALCWSLNSDPAEGDFANSADRYLAYFLNH</sequence>
<proteinExistence type="predicted"/>
<keyword evidence="2" id="KW-0732">Signal</keyword>
<feature type="compositionally biased region" description="Acidic residues" evidence="1">
    <location>
        <begin position="211"/>
        <end position="225"/>
    </location>
</feature>
<dbReference type="SUPFAM" id="SSF51445">
    <property type="entry name" value="(Trans)glycosidases"/>
    <property type="match status" value="1"/>
</dbReference>
<accession>A0A1G1Y327</accession>
<evidence type="ECO:0000256" key="2">
    <source>
        <dbReference type="SAM" id="SignalP"/>
    </source>
</evidence>
<name>A0A1G1Y327_9BACT</name>
<organism evidence="3 4">
    <name type="scientific">Candidatus Buchananbacteria bacterium RIFCSPHIGHO2_01_FULL_46_12</name>
    <dbReference type="NCBI Taxonomy" id="1797536"/>
    <lineage>
        <taxon>Bacteria</taxon>
        <taxon>Candidatus Buchananiibacteriota</taxon>
    </lineage>
</organism>
<evidence type="ECO:0000313" key="4">
    <source>
        <dbReference type="Proteomes" id="UP000178432"/>
    </source>
</evidence>
<dbReference type="InterPro" id="IPR017853">
    <property type="entry name" value="GH"/>
</dbReference>
<protein>
    <recommendedName>
        <fullName evidence="5">GH18 domain-containing protein</fullName>
    </recommendedName>
</protein>
<evidence type="ECO:0008006" key="5">
    <source>
        <dbReference type="Google" id="ProtNLM"/>
    </source>
</evidence>
<reference evidence="3 4" key="1">
    <citation type="journal article" date="2016" name="Nat. Commun.">
        <title>Thousands of microbial genomes shed light on interconnected biogeochemical processes in an aquifer system.</title>
        <authorList>
            <person name="Anantharaman K."/>
            <person name="Brown C.T."/>
            <person name="Hug L.A."/>
            <person name="Sharon I."/>
            <person name="Castelle C.J."/>
            <person name="Probst A.J."/>
            <person name="Thomas B.C."/>
            <person name="Singh A."/>
            <person name="Wilkins M.J."/>
            <person name="Karaoz U."/>
            <person name="Brodie E.L."/>
            <person name="Williams K.H."/>
            <person name="Hubbard S.S."/>
            <person name="Banfield J.F."/>
        </authorList>
    </citation>
    <scope>NUCLEOTIDE SEQUENCE [LARGE SCALE GENOMIC DNA]</scope>
</reference>
<feature type="chain" id="PRO_5009581458" description="GH18 domain-containing protein" evidence="2">
    <location>
        <begin position="23"/>
        <end position="519"/>
    </location>
</feature>
<dbReference type="EMBL" id="MHIF01000052">
    <property type="protein sequence ID" value="OGY46702.1"/>
    <property type="molecule type" value="Genomic_DNA"/>
</dbReference>